<organism evidence="2 3">
    <name type="scientific">Nonlabens dokdonensis</name>
    <dbReference type="NCBI Taxonomy" id="328515"/>
    <lineage>
        <taxon>Bacteria</taxon>
        <taxon>Pseudomonadati</taxon>
        <taxon>Bacteroidota</taxon>
        <taxon>Flavobacteriia</taxon>
        <taxon>Flavobacteriales</taxon>
        <taxon>Flavobacteriaceae</taxon>
        <taxon>Nonlabens</taxon>
    </lineage>
</organism>
<sequence>MKLLVIFFTFFTVLQLNAQSKNDSIKLKKSNSVFKDYYPISVKPTIGYITSMNDYETILFDAKPIVYYSFYNNMQKVMQDSIDKRISMAYYLNFQPHIRMYTDNSKPVKTPSYKILLGGQLLYKTDTNNFFALAIESGHYSNGQSGCAFDSDLNDETDECNDVYGLITQQTDLSAILNRTSGNFSTNFTKLSLNYRFNNLNGDSKPVKIHSFTTSWELYHSNMLGLF</sequence>
<gene>
    <name evidence="2" type="ORF">A9Q93_00050</name>
</gene>
<keyword evidence="1" id="KW-0732">Signal</keyword>
<evidence type="ECO:0000313" key="2">
    <source>
        <dbReference type="EMBL" id="OUS22811.1"/>
    </source>
</evidence>
<comment type="caution">
    <text evidence="2">The sequence shown here is derived from an EMBL/GenBank/DDBJ whole genome shotgun (WGS) entry which is preliminary data.</text>
</comment>
<dbReference type="AlphaFoldDB" id="A0A1Z8BJP0"/>
<accession>A0A1Z8BJP0</accession>
<reference evidence="3" key="1">
    <citation type="journal article" date="2017" name="Proc. Natl. Acad. Sci. U.S.A.">
        <title>Simulation of Deepwater Horizon oil plume reveals substrate specialization within a complex community of hydrocarbon-degraders.</title>
        <authorList>
            <person name="Hu P."/>
            <person name="Dubinsky E.A."/>
            <person name="Probst A.J."/>
            <person name="Wang J."/>
            <person name="Sieber C.M.K."/>
            <person name="Tom L.M."/>
            <person name="Gardinali P."/>
            <person name="Banfield J.F."/>
            <person name="Atlas R.M."/>
            <person name="Andersen G.L."/>
        </authorList>
    </citation>
    <scope>NUCLEOTIDE SEQUENCE [LARGE SCALE GENOMIC DNA]</scope>
</reference>
<dbReference type="Proteomes" id="UP000196102">
    <property type="component" value="Unassembled WGS sequence"/>
</dbReference>
<proteinExistence type="predicted"/>
<evidence type="ECO:0000256" key="1">
    <source>
        <dbReference type="SAM" id="SignalP"/>
    </source>
</evidence>
<feature type="signal peptide" evidence="1">
    <location>
        <begin position="1"/>
        <end position="18"/>
    </location>
</feature>
<protein>
    <submittedName>
        <fullName evidence="2">Uncharacterized protein</fullName>
    </submittedName>
</protein>
<feature type="chain" id="PRO_5012216229" evidence="1">
    <location>
        <begin position="19"/>
        <end position="227"/>
    </location>
</feature>
<dbReference type="EMBL" id="MAAX01000003">
    <property type="protein sequence ID" value="OUS22811.1"/>
    <property type="molecule type" value="Genomic_DNA"/>
</dbReference>
<name>A0A1Z8BJP0_9FLAO</name>
<evidence type="ECO:0000313" key="3">
    <source>
        <dbReference type="Proteomes" id="UP000196102"/>
    </source>
</evidence>
<feature type="non-terminal residue" evidence="2">
    <location>
        <position position="227"/>
    </location>
</feature>